<sequence>MDTSTVLIGVDWGGSNLRAFAIDARGRAGGQREIACPALSLAAGGHAAVLDRLIADWRRPGLPVLVCGMAGARNGWQEVAYCPCPADASALAAGLLPVAADIWLVPGVRYDAGTGIEVMRGEETQALGAAAAVDDIMLICPGTHSKWIHIENGQIRSFRSSITGELFDALWSRWLPLVGPAPAQTDWAAFERGLAAGHATPLLSALFSVRAGYATACLRPDEIHDYLSGLLIGAELAACDDMAAGRPRRIVGAAALSARYAHALALSGHRATRLDAAACVAQGLSSIWQGRR</sequence>
<reference evidence="1 2" key="1">
    <citation type="submission" date="2019-03" db="EMBL/GenBank/DDBJ databases">
        <title>Genomic Encyclopedia of Type Strains, Phase IV (KMG-IV): sequencing the most valuable type-strain genomes for metagenomic binning, comparative biology and taxonomic classification.</title>
        <authorList>
            <person name="Goeker M."/>
        </authorList>
    </citation>
    <scope>NUCLEOTIDE SEQUENCE [LARGE SCALE GENOMIC DNA]</scope>
    <source>
        <strain evidence="1 2">DSM 21667</strain>
    </source>
</reference>
<accession>A0A4R6Z928</accession>
<evidence type="ECO:0000313" key="1">
    <source>
        <dbReference type="EMBL" id="TDR48418.1"/>
    </source>
</evidence>
<dbReference type="Proteomes" id="UP000295293">
    <property type="component" value="Unassembled WGS sequence"/>
</dbReference>
<dbReference type="SUPFAM" id="SSF53067">
    <property type="entry name" value="Actin-like ATPase domain"/>
    <property type="match status" value="1"/>
</dbReference>
<dbReference type="InterPro" id="IPR042258">
    <property type="entry name" value="DGOK_N"/>
</dbReference>
<keyword evidence="2" id="KW-1185">Reference proteome</keyword>
<dbReference type="EMBL" id="SNZH01000001">
    <property type="protein sequence ID" value="TDR48418.1"/>
    <property type="molecule type" value="Genomic_DNA"/>
</dbReference>
<keyword evidence="1" id="KW-0418">Kinase</keyword>
<proteinExistence type="predicted"/>
<dbReference type="Gene3D" id="3.30.420.310">
    <property type="entry name" value="2-keto-3-deoxy-galactonokinase, C-terminal domain"/>
    <property type="match status" value="1"/>
</dbReference>
<comment type="caution">
    <text evidence="1">The sequence shown here is derived from an EMBL/GenBank/DDBJ whole genome shotgun (WGS) entry which is preliminary data.</text>
</comment>
<dbReference type="AlphaFoldDB" id="A0A4R6Z928"/>
<dbReference type="InterPro" id="IPR043129">
    <property type="entry name" value="ATPase_NBD"/>
</dbReference>
<keyword evidence="1" id="KW-0808">Transferase</keyword>
<name>A0A4R6Z928_9GAMM</name>
<organism evidence="1 2">
    <name type="scientific">Tahibacter aquaticus</name>
    <dbReference type="NCBI Taxonomy" id="520092"/>
    <lineage>
        <taxon>Bacteria</taxon>
        <taxon>Pseudomonadati</taxon>
        <taxon>Pseudomonadota</taxon>
        <taxon>Gammaproteobacteria</taxon>
        <taxon>Lysobacterales</taxon>
        <taxon>Rhodanobacteraceae</taxon>
        <taxon>Tahibacter</taxon>
    </lineage>
</organism>
<gene>
    <name evidence="1" type="ORF">DFR29_10138</name>
</gene>
<dbReference type="GO" id="GO:0034194">
    <property type="term" value="P:D-galactonate catabolic process"/>
    <property type="evidence" value="ECO:0007669"/>
    <property type="project" value="InterPro"/>
</dbReference>
<dbReference type="Pfam" id="PF05035">
    <property type="entry name" value="DGOK"/>
    <property type="match status" value="1"/>
</dbReference>
<dbReference type="GO" id="GO:0008671">
    <property type="term" value="F:2-dehydro-3-deoxygalactonokinase activity"/>
    <property type="evidence" value="ECO:0007669"/>
    <property type="project" value="InterPro"/>
</dbReference>
<dbReference type="InterPro" id="IPR042257">
    <property type="entry name" value="DGOK_C"/>
</dbReference>
<dbReference type="RefSeq" id="WP_166653781.1">
    <property type="nucleotide sequence ID" value="NZ_SNZH01000001.1"/>
</dbReference>
<dbReference type="InterPro" id="IPR007729">
    <property type="entry name" value="DGOK"/>
</dbReference>
<dbReference type="Gene3D" id="3.30.420.300">
    <property type="entry name" value="2-keto-3-deoxy-galactonokinase, substrate binding domain"/>
    <property type="match status" value="1"/>
</dbReference>
<protein>
    <submittedName>
        <fullName evidence="1">2-dehydro-3-deoxygalactonokinase</fullName>
    </submittedName>
</protein>
<evidence type="ECO:0000313" key="2">
    <source>
        <dbReference type="Proteomes" id="UP000295293"/>
    </source>
</evidence>